<dbReference type="InterPro" id="IPR025738">
    <property type="entry name" value="BatD"/>
</dbReference>
<dbReference type="PANTHER" id="PTHR40940">
    <property type="entry name" value="PROTEIN BATD-RELATED"/>
    <property type="match status" value="1"/>
</dbReference>
<evidence type="ECO:0000313" key="3">
    <source>
        <dbReference type="EMBL" id="MCL6217985.1"/>
    </source>
</evidence>
<reference evidence="3" key="1">
    <citation type="submission" date="2022-01" db="EMBL/GenBank/DDBJ databases">
        <title>Genome sequencing of Zunongwangia sp. M21534 genome.</title>
        <authorList>
            <person name="Chen Y."/>
            <person name="Dong C."/>
            <person name="Shao Z."/>
        </authorList>
    </citation>
    <scope>NUCLEOTIDE SEQUENCE</scope>
    <source>
        <strain evidence="3">MCCC M21534</strain>
    </source>
</reference>
<keyword evidence="1" id="KW-0812">Transmembrane</keyword>
<dbReference type="AlphaFoldDB" id="A0A9X1ZUW1"/>
<dbReference type="Proteomes" id="UP001139521">
    <property type="component" value="Unassembled WGS sequence"/>
</dbReference>
<protein>
    <submittedName>
        <fullName evidence="3">BatD family protein</fullName>
    </submittedName>
</protein>
<feature type="chain" id="PRO_5040865178" evidence="2">
    <location>
        <begin position="21"/>
        <end position="592"/>
    </location>
</feature>
<organism evidence="3 4">
    <name type="scientific">Zunongwangia pacifica</name>
    <dbReference type="NCBI Taxonomy" id="2911062"/>
    <lineage>
        <taxon>Bacteria</taxon>
        <taxon>Pseudomonadati</taxon>
        <taxon>Bacteroidota</taxon>
        <taxon>Flavobacteriia</taxon>
        <taxon>Flavobacteriales</taxon>
        <taxon>Flavobacteriaceae</taxon>
        <taxon>Zunongwangia</taxon>
    </lineage>
</organism>
<dbReference type="PANTHER" id="PTHR40940:SF2">
    <property type="entry name" value="BATD"/>
    <property type="match status" value="1"/>
</dbReference>
<proteinExistence type="predicted"/>
<accession>A0A9X1ZUW1</accession>
<evidence type="ECO:0000313" key="4">
    <source>
        <dbReference type="Proteomes" id="UP001139521"/>
    </source>
</evidence>
<evidence type="ECO:0000256" key="2">
    <source>
        <dbReference type="SAM" id="SignalP"/>
    </source>
</evidence>
<keyword evidence="1" id="KW-0472">Membrane</keyword>
<name>A0A9X1ZUW1_9FLAO</name>
<keyword evidence="4" id="KW-1185">Reference proteome</keyword>
<dbReference type="Pfam" id="PF13584">
    <property type="entry name" value="BatD"/>
    <property type="match status" value="2"/>
</dbReference>
<dbReference type="RefSeq" id="WP_249600958.1">
    <property type="nucleotide sequence ID" value="NZ_JAKHSK010000007.1"/>
</dbReference>
<sequence length="592" mass="66218">MKLKLVILSLFLFTTSLLSAQVKFTAEVSREQIGVNERLRVDFNMNKDGDNFTPPSFTGFKVVGGPNQQVSNSWVNGKSTFSKTYSYYLEPNSKGTKTIGQAQVTIAGTVYKTSPVNVEVGDAVERPQDGNDAAIVPEDNLHFVAEVSKPNPYLNEAVTVTYKLYVSERIGISNFRMLDNPTFPDFWSQTLNMNGYRFEQGTFRGEPYRYAVVYKTLLYPQKTGKLEIDPVAISVSVDVPSQRRSIFGGIIYQTVEKRVTSASREIDVKPLPTQGRPANFTGAVGSFEFSVDPSKTTLDAGESLTASVKVRGRGNLMLFDLPDLTVPSSLEIYEPERKENFSSTLNGTQGSIAEDYTIVPTRKGKYPIPGLNFSYFDPRSETYKTISTNDIVIDVENGPVGALTNSTTAKDNNTVASNKQPVSLSGDQFRYIKLNANLKPLNAPEFFRSWLFWLLLIAPLLIIPLVIMFGKKREARANDITGNRIRKADKLARKYLSEARKNLGQQQEFYIALERAMHNYLKAKLHIQTGEMSKERISETLTEKGVDQATTTQFIEILKSCEFARYTPASMDTMKQDYDKAANVISTLDKQL</sequence>
<evidence type="ECO:0000256" key="1">
    <source>
        <dbReference type="SAM" id="Phobius"/>
    </source>
</evidence>
<feature type="signal peptide" evidence="2">
    <location>
        <begin position="1"/>
        <end position="20"/>
    </location>
</feature>
<keyword evidence="1" id="KW-1133">Transmembrane helix</keyword>
<comment type="caution">
    <text evidence="3">The sequence shown here is derived from an EMBL/GenBank/DDBJ whole genome shotgun (WGS) entry which is preliminary data.</text>
</comment>
<keyword evidence="2" id="KW-0732">Signal</keyword>
<gene>
    <name evidence="3" type="ORF">L1967_06710</name>
</gene>
<feature type="transmembrane region" description="Helical" evidence="1">
    <location>
        <begin position="450"/>
        <end position="470"/>
    </location>
</feature>
<dbReference type="EMBL" id="JAKHSK010000007">
    <property type="protein sequence ID" value="MCL6217985.1"/>
    <property type="molecule type" value="Genomic_DNA"/>
</dbReference>